<evidence type="ECO:0000259" key="17">
    <source>
        <dbReference type="PROSITE" id="PS50089"/>
    </source>
</evidence>
<feature type="compositionally biased region" description="Basic and acidic residues" evidence="15">
    <location>
        <begin position="546"/>
        <end position="567"/>
    </location>
</feature>
<dbReference type="PROSITE" id="PS50089">
    <property type="entry name" value="ZF_RING_2"/>
    <property type="match status" value="1"/>
</dbReference>
<keyword evidence="4" id="KW-0808">Transferase</keyword>
<evidence type="ECO:0000256" key="7">
    <source>
        <dbReference type="ARBA" id="ARBA00022729"/>
    </source>
</evidence>
<feature type="compositionally biased region" description="Low complexity" evidence="15">
    <location>
        <begin position="499"/>
        <end position="512"/>
    </location>
</feature>
<evidence type="ECO:0000256" key="2">
    <source>
        <dbReference type="ARBA" id="ARBA00004906"/>
    </source>
</evidence>
<dbReference type="PANTHER" id="PTHR47168">
    <property type="entry name" value="RING ZINC FINGER DOMAIN SUPERFAMILY PROTEIN-RELATED"/>
    <property type="match status" value="1"/>
</dbReference>
<feature type="transmembrane region" description="Helical" evidence="16">
    <location>
        <begin position="198"/>
        <end position="222"/>
    </location>
</feature>
<dbReference type="InterPro" id="IPR044744">
    <property type="entry name" value="ZNRF4/RNF13/RNF167_PA"/>
</dbReference>
<evidence type="ECO:0000256" key="13">
    <source>
        <dbReference type="ARBA" id="ARBA00046288"/>
    </source>
</evidence>
<dbReference type="GO" id="GO:0008270">
    <property type="term" value="F:zinc ion binding"/>
    <property type="evidence" value="ECO:0007669"/>
    <property type="project" value="UniProtKB-KW"/>
</dbReference>
<evidence type="ECO:0000256" key="15">
    <source>
        <dbReference type="SAM" id="MobiDB-lite"/>
    </source>
</evidence>
<evidence type="ECO:0000256" key="3">
    <source>
        <dbReference type="ARBA" id="ARBA00012483"/>
    </source>
</evidence>
<dbReference type="Gene3D" id="3.30.40.10">
    <property type="entry name" value="Zinc/RING finger domain, C3HC4 (zinc finger)"/>
    <property type="match status" value="1"/>
</dbReference>
<comment type="catalytic activity">
    <reaction evidence="1">
        <text>S-ubiquitinyl-[E2 ubiquitin-conjugating enzyme]-L-cysteine + [acceptor protein]-L-lysine = [E2 ubiquitin-conjugating enzyme]-L-cysteine + N(6)-ubiquitinyl-[acceptor protein]-L-lysine.</text>
        <dbReference type="EC" id="2.3.2.27"/>
    </reaction>
</comment>
<protein>
    <recommendedName>
        <fullName evidence="3">RING-type E3 ubiquitin transferase</fullName>
        <ecNumber evidence="3">2.3.2.27</ecNumber>
    </recommendedName>
</protein>
<dbReference type="InterPro" id="IPR046450">
    <property type="entry name" value="PA_dom_sf"/>
</dbReference>
<dbReference type="SUPFAM" id="SSF52025">
    <property type="entry name" value="PA domain"/>
    <property type="match status" value="1"/>
</dbReference>
<evidence type="ECO:0000256" key="11">
    <source>
        <dbReference type="ARBA" id="ARBA00023136"/>
    </source>
</evidence>
<evidence type="ECO:0000256" key="8">
    <source>
        <dbReference type="ARBA" id="ARBA00022771"/>
    </source>
</evidence>
<feature type="compositionally biased region" description="Basic residues" evidence="15">
    <location>
        <begin position="481"/>
        <end position="490"/>
    </location>
</feature>
<evidence type="ECO:0000256" key="14">
    <source>
        <dbReference type="PROSITE-ProRule" id="PRU00175"/>
    </source>
</evidence>
<keyword evidence="5 16" id="KW-0812">Transmembrane</keyword>
<evidence type="ECO:0000256" key="4">
    <source>
        <dbReference type="ARBA" id="ARBA00022679"/>
    </source>
</evidence>
<proteinExistence type="predicted"/>
<feature type="compositionally biased region" description="Acidic residues" evidence="15">
    <location>
        <begin position="306"/>
        <end position="316"/>
    </location>
</feature>
<gene>
    <name evidence="18" type="ORF">PoB_006238700</name>
</gene>
<accession>A0AAV4CVF3</accession>
<keyword evidence="8 14" id="KW-0863">Zinc-finger</keyword>
<dbReference type="FunFam" id="3.30.40.10:FF:000824">
    <property type="entry name" value="E3 ubiquitin-protein ligase RNF13"/>
    <property type="match status" value="1"/>
</dbReference>
<feature type="region of interest" description="Disordered" evidence="15">
    <location>
        <begin position="300"/>
        <end position="513"/>
    </location>
</feature>
<dbReference type="InterPro" id="IPR001841">
    <property type="entry name" value="Znf_RING"/>
</dbReference>
<dbReference type="EMBL" id="BLXT01007005">
    <property type="protein sequence ID" value="GFO35882.1"/>
    <property type="molecule type" value="Genomic_DNA"/>
</dbReference>
<evidence type="ECO:0000256" key="9">
    <source>
        <dbReference type="ARBA" id="ARBA00022833"/>
    </source>
</evidence>
<evidence type="ECO:0000256" key="6">
    <source>
        <dbReference type="ARBA" id="ARBA00022723"/>
    </source>
</evidence>
<sequence length="601" mass="67296">MESAPNSNNGILSLNCNRCWFKHISTLHLIYMFLISLLTQLAPVTGDILVVNLETNQSSPVFQDLTAAFGPRVPHHGVPGRIVYASPADACAPVQPPPGLREDDIGWILVITRGGKCQFADKVLAAQQRGYDAAIIHNYEGRESLVKMDGNQNGSFVNIPSTFVGWEEGMRLKNEYNFSYKKYYVRILEDDELNYKLYLWPFAIVVAVCFVLVMVFVIVKFVREHASRRLNRLSRKHLKKIPVRKFKKGDYYDTCAICLDEYEEGEKIRVLPCDHVYHTKCIDPWLTKNKKTCPVCKRRVMPGRDADDEGDSDMDDGNVASTENTPLLRENNSSGSGSSGGRVVPHYSTPSLNSSGNGEGTSPNSLSCSQQSASAFISTDGHGQVFLSQPSRGRARVDPVPTDLDGAQGAVGGAGISDQFGPILDGENEPLSPQQSRDTTRSKRRNRDRRRLGILDDDDRQEGLAQATEQRVAETREERRERRRKKKEKKRWAEEVARRTTATASEENSSSSWLRNEVVPTEVFADASVLNSSGVAAAHQASRGDMGSEHNDENNENERIRNKQAEDENKEPEDYINPSYSESEEIVLQNPSRRHEMNDMV</sequence>
<evidence type="ECO:0000313" key="18">
    <source>
        <dbReference type="EMBL" id="GFO35882.1"/>
    </source>
</evidence>
<feature type="compositionally biased region" description="Basic residues" evidence="15">
    <location>
        <begin position="442"/>
        <end position="452"/>
    </location>
</feature>
<keyword evidence="9" id="KW-0862">Zinc</keyword>
<feature type="domain" description="RING-type" evidence="17">
    <location>
        <begin position="255"/>
        <end position="297"/>
    </location>
</feature>
<dbReference type="InterPro" id="IPR051653">
    <property type="entry name" value="E3_ligase_sorting_rcpt"/>
</dbReference>
<organism evidence="18 19">
    <name type="scientific">Plakobranchus ocellatus</name>
    <dbReference type="NCBI Taxonomy" id="259542"/>
    <lineage>
        <taxon>Eukaryota</taxon>
        <taxon>Metazoa</taxon>
        <taxon>Spiralia</taxon>
        <taxon>Lophotrochozoa</taxon>
        <taxon>Mollusca</taxon>
        <taxon>Gastropoda</taxon>
        <taxon>Heterobranchia</taxon>
        <taxon>Euthyneura</taxon>
        <taxon>Panpulmonata</taxon>
        <taxon>Sacoglossa</taxon>
        <taxon>Placobranchoidea</taxon>
        <taxon>Plakobranchidae</taxon>
        <taxon>Plakobranchus</taxon>
    </lineage>
</organism>
<evidence type="ECO:0000256" key="12">
    <source>
        <dbReference type="ARBA" id="ARBA00023180"/>
    </source>
</evidence>
<dbReference type="InterPro" id="IPR003137">
    <property type="entry name" value="PA_domain"/>
</dbReference>
<feature type="region of interest" description="Disordered" evidence="15">
    <location>
        <begin position="535"/>
        <end position="601"/>
    </location>
</feature>
<keyword evidence="10 16" id="KW-1133">Transmembrane helix</keyword>
<evidence type="ECO:0000256" key="16">
    <source>
        <dbReference type="SAM" id="Phobius"/>
    </source>
</evidence>
<dbReference type="AlphaFoldDB" id="A0AAV4CVF3"/>
<dbReference type="PANTHER" id="PTHR47168:SF1">
    <property type="entry name" value="OS02G0798600 PROTEIN"/>
    <property type="match status" value="1"/>
</dbReference>
<comment type="pathway">
    <text evidence="2">Protein modification; protein ubiquitination.</text>
</comment>
<keyword evidence="12" id="KW-0325">Glycoprotein</keyword>
<keyword evidence="7" id="KW-0732">Signal</keyword>
<name>A0AAV4CVF3_9GAST</name>
<dbReference type="CDD" id="cd02123">
    <property type="entry name" value="PA_C_RZF_like"/>
    <property type="match status" value="1"/>
</dbReference>
<dbReference type="Gene3D" id="3.50.30.30">
    <property type="match status" value="1"/>
</dbReference>
<dbReference type="GO" id="GO:0012505">
    <property type="term" value="C:endomembrane system"/>
    <property type="evidence" value="ECO:0007669"/>
    <property type="project" value="UniProtKB-SubCell"/>
</dbReference>
<comment type="caution">
    <text evidence="18">The sequence shown here is derived from an EMBL/GenBank/DDBJ whole genome shotgun (WGS) entry which is preliminary data.</text>
</comment>
<keyword evidence="6" id="KW-0479">Metal-binding</keyword>
<evidence type="ECO:0000256" key="5">
    <source>
        <dbReference type="ARBA" id="ARBA00022692"/>
    </source>
</evidence>
<dbReference type="SUPFAM" id="SSF57850">
    <property type="entry name" value="RING/U-box"/>
    <property type="match status" value="1"/>
</dbReference>
<keyword evidence="11 16" id="KW-0472">Membrane</keyword>
<evidence type="ECO:0000256" key="10">
    <source>
        <dbReference type="ARBA" id="ARBA00022989"/>
    </source>
</evidence>
<evidence type="ECO:0000256" key="1">
    <source>
        <dbReference type="ARBA" id="ARBA00000900"/>
    </source>
</evidence>
<evidence type="ECO:0000313" key="19">
    <source>
        <dbReference type="Proteomes" id="UP000735302"/>
    </source>
</evidence>
<keyword evidence="19" id="KW-1185">Reference proteome</keyword>
<dbReference type="SMART" id="SM00184">
    <property type="entry name" value="RING"/>
    <property type="match status" value="1"/>
</dbReference>
<reference evidence="18 19" key="1">
    <citation type="journal article" date="2021" name="Elife">
        <title>Chloroplast acquisition without the gene transfer in kleptoplastic sea slugs, Plakobranchus ocellatus.</title>
        <authorList>
            <person name="Maeda T."/>
            <person name="Takahashi S."/>
            <person name="Yoshida T."/>
            <person name="Shimamura S."/>
            <person name="Takaki Y."/>
            <person name="Nagai Y."/>
            <person name="Toyoda A."/>
            <person name="Suzuki Y."/>
            <person name="Arimoto A."/>
            <person name="Ishii H."/>
            <person name="Satoh N."/>
            <person name="Nishiyama T."/>
            <person name="Hasebe M."/>
            <person name="Maruyama T."/>
            <person name="Minagawa J."/>
            <person name="Obokata J."/>
            <person name="Shigenobu S."/>
        </authorList>
    </citation>
    <scope>NUCLEOTIDE SEQUENCE [LARGE SCALE GENOMIC DNA]</scope>
</reference>
<dbReference type="Pfam" id="PF02225">
    <property type="entry name" value="PA"/>
    <property type="match status" value="1"/>
</dbReference>
<dbReference type="GO" id="GO:0005737">
    <property type="term" value="C:cytoplasm"/>
    <property type="evidence" value="ECO:0007669"/>
    <property type="project" value="UniProtKB-ARBA"/>
</dbReference>
<dbReference type="InterPro" id="IPR011016">
    <property type="entry name" value="Znf_RING-CH"/>
</dbReference>
<dbReference type="InterPro" id="IPR013083">
    <property type="entry name" value="Znf_RING/FYVE/PHD"/>
</dbReference>
<dbReference type="SMART" id="SM00744">
    <property type="entry name" value="RINGv"/>
    <property type="match status" value="1"/>
</dbReference>
<dbReference type="GO" id="GO:0061630">
    <property type="term" value="F:ubiquitin protein ligase activity"/>
    <property type="evidence" value="ECO:0007669"/>
    <property type="project" value="UniProtKB-EC"/>
</dbReference>
<feature type="compositionally biased region" description="Basic and acidic residues" evidence="15">
    <location>
        <begin position="471"/>
        <end position="480"/>
    </location>
</feature>
<comment type="subcellular location">
    <subcellularLocation>
        <location evidence="13">Endomembrane system</location>
        <topology evidence="13">Single-pass type I membrane protein</topology>
    </subcellularLocation>
</comment>
<dbReference type="EC" id="2.3.2.27" evidence="3"/>
<dbReference type="CDD" id="cd16796">
    <property type="entry name" value="RING-H2_RNF13"/>
    <property type="match status" value="1"/>
</dbReference>
<dbReference type="Proteomes" id="UP000735302">
    <property type="component" value="Unassembled WGS sequence"/>
</dbReference>
<dbReference type="Pfam" id="PF13639">
    <property type="entry name" value="zf-RING_2"/>
    <property type="match status" value="1"/>
</dbReference>
<feature type="compositionally biased region" description="Polar residues" evidence="15">
    <location>
        <begin position="348"/>
        <end position="377"/>
    </location>
</feature>